<sequence>MALHCKQLNTKCTIVHKVKFFDLFLCQRQTKEIG</sequence>
<evidence type="ECO:0000313" key="1">
    <source>
        <dbReference type="EMBL" id="JAH83938.1"/>
    </source>
</evidence>
<proteinExistence type="predicted"/>
<dbReference type="AlphaFoldDB" id="A0A0E9W349"/>
<dbReference type="EMBL" id="GBXM01024639">
    <property type="protein sequence ID" value="JAH83938.1"/>
    <property type="molecule type" value="Transcribed_RNA"/>
</dbReference>
<name>A0A0E9W349_ANGAN</name>
<reference evidence="1" key="2">
    <citation type="journal article" date="2015" name="Fish Shellfish Immunol.">
        <title>Early steps in the European eel (Anguilla anguilla)-Vibrio vulnificus interaction in the gills: Role of the RtxA13 toxin.</title>
        <authorList>
            <person name="Callol A."/>
            <person name="Pajuelo D."/>
            <person name="Ebbesson L."/>
            <person name="Teles M."/>
            <person name="MacKenzie S."/>
            <person name="Amaro C."/>
        </authorList>
    </citation>
    <scope>NUCLEOTIDE SEQUENCE</scope>
</reference>
<reference evidence="1" key="1">
    <citation type="submission" date="2014-11" db="EMBL/GenBank/DDBJ databases">
        <authorList>
            <person name="Amaro Gonzalez C."/>
        </authorList>
    </citation>
    <scope>NUCLEOTIDE SEQUENCE</scope>
</reference>
<protein>
    <submittedName>
        <fullName evidence="1">Uncharacterized protein</fullName>
    </submittedName>
</protein>
<accession>A0A0E9W349</accession>
<organism evidence="1">
    <name type="scientific">Anguilla anguilla</name>
    <name type="common">European freshwater eel</name>
    <name type="synonym">Muraena anguilla</name>
    <dbReference type="NCBI Taxonomy" id="7936"/>
    <lineage>
        <taxon>Eukaryota</taxon>
        <taxon>Metazoa</taxon>
        <taxon>Chordata</taxon>
        <taxon>Craniata</taxon>
        <taxon>Vertebrata</taxon>
        <taxon>Euteleostomi</taxon>
        <taxon>Actinopterygii</taxon>
        <taxon>Neopterygii</taxon>
        <taxon>Teleostei</taxon>
        <taxon>Anguilliformes</taxon>
        <taxon>Anguillidae</taxon>
        <taxon>Anguilla</taxon>
    </lineage>
</organism>